<evidence type="ECO:0000256" key="5">
    <source>
        <dbReference type="SAM" id="Phobius"/>
    </source>
</evidence>
<dbReference type="PANTHER" id="PTHR33293:SF1">
    <property type="entry name" value="INSERTION ELEMENT IS1 1 PROTEIN INSB-RELATED"/>
    <property type="match status" value="1"/>
</dbReference>
<comment type="function">
    <text evidence="1">Absolutely required for transposition of IS1.</text>
</comment>
<dbReference type="PANTHER" id="PTHR33293">
    <property type="entry name" value="INSERTION ELEMENT IS1 1 PROTEIN INSB-RELATED"/>
    <property type="match status" value="1"/>
</dbReference>
<dbReference type="InterPro" id="IPR012337">
    <property type="entry name" value="RNaseH-like_sf"/>
</dbReference>
<name>A0A7G9Z2S3_9EURY</name>
<dbReference type="EMBL" id="MT631586">
    <property type="protein sequence ID" value="QNO54557.1"/>
    <property type="molecule type" value="Genomic_DNA"/>
</dbReference>
<feature type="transmembrane region" description="Helical" evidence="5">
    <location>
        <begin position="38"/>
        <end position="58"/>
    </location>
</feature>
<dbReference type="GO" id="GO:0003677">
    <property type="term" value="F:DNA binding"/>
    <property type="evidence" value="ECO:0007669"/>
    <property type="project" value="InterPro"/>
</dbReference>
<comment type="similarity">
    <text evidence="2">Belongs to the transposase 27 family.</text>
</comment>
<dbReference type="AlphaFoldDB" id="A0A7G9Z2S3"/>
<keyword evidence="5" id="KW-0472">Membrane</keyword>
<sequence length="313" mass="36355">MIRYGHQKNGEQEYRCKRCETRFNRRKGTPLEGLRTPIYVILMAIALYMCGVGVAMIADVTGKQEKTVERWIRRIAPHCEVLIKQELCKRNHNFSSLYLQMDELWSYLWRKKSKIWIWAAIDVVTRLFIAFHVGDRSGDSAEALIKTIKARIRDVPGLITTDGFEAYVEKIKAYFKGSRYAQVVKERKGGRISRVYKKVISSHSLEQIAEFICKLKNAGKTVNTSYVERFNLTLRNCLCSLVRRTLAAAKIQEELEGQMFIFQVFYNFVRPHMSLAIGKGRGKQKRTPAIVAGLTDHIWSWEEVLLYHPNYLH</sequence>
<gene>
    <name evidence="6" type="ORF">KENJCFKB_00017</name>
</gene>
<dbReference type="InterPro" id="IPR005063">
    <property type="entry name" value="Transposase_27"/>
</dbReference>
<evidence type="ECO:0000256" key="4">
    <source>
        <dbReference type="ARBA" id="ARBA00023172"/>
    </source>
</evidence>
<keyword evidence="4" id="KW-0233">DNA recombination</keyword>
<dbReference type="Pfam" id="PF03400">
    <property type="entry name" value="DDE_Tnp_IS1"/>
    <property type="match status" value="1"/>
</dbReference>
<organism evidence="6">
    <name type="scientific">Candidatus Methanophaga sp. ANME-1 ERB7</name>
    <dbReference type="NCBI Taxonomy" id="2759913"/>
    <lineage>
        <taxon>Archaea</taxon>
        <taxon>Methanobacteriati</taxon>
        <taxon>Methanobacteriota</taxon>
        <taxon>Stenosarchaea group</taxon>
        <taxon>Methanomicrobia</taxon>
        <taxon>Candidatus Methanophagales</taxon>
        <taxon>Candidatus Methanophagaceae</taxon>
        <taxon>Candidatus Methanophaga</taxon>
    </lineage>
</organism>
<dbReference type="GO" id="GO:0004803">
    <property type="term" value="F:transposase activity"/>
    <property type="evidence" value="ECO:0007669"/>
    <property type="project" value="InterPro"/>
</dbReference>
<dbReference type="InterPro" id="IPR051354">
    <property type="entry name" value="Transposase_27_IS1"/>
</dbReference>
<evidence type="ECO:0000256" key="3">
    <source>
        <dbReference type="ARBA" id="ARBA00022578"/>
    </source>
</evidence>
<accession>A0A7G9Z2S3</accession>
<proteinExistence type="inferred from homology"/>
<evidence type="ECO:0000256" key="2">
    <source>
        <dbReference type="ARBA" id="ARBA00008841"/>
    </source>
</evidence>
<dbReference type="GO" id="GO:0006313">
    <property type="term" value="P:DNA transposition"/>
    <property type="evidence" value="ECO:0007669"/>
    <property type="project" value="InterPro"/>
</dbReference>
<keyword evidence="3" id="KW-0815">Transposition</keyword>
<keyword evidence="5" id="KW-0812">Transmembrane</keyword>
<reference evidence="6" key="1">
    <citation type="submission" date="2020-06" db="EMBL/GenBank/DDBJ databases">
        <title>Unique genomic features of the anaerobic methanotrophic archaea.</title>
        <authorList>
            <person name="Chadwick G.L."/>
            <person name="Skennerton C.T."/>
            <person name="Laso-Perez R."/>
            <person name="Leu A.O."/>
            <person name="Speth D.R."/>
            <person name="Yu H."/>
            <person name="Morgan-Lang C."/>
            <person name="Hatzenpichler R."/>
            <person name="Goudeau D."/>
            <person name="Malmstrom R."/>
            <person name="Brazelton W.J."/>
            <person name="Woyke T."/>
            <person name="Hallam S.J."/>
            <person name="Tyson G.W."/>
            <person name="Wegener G."/>
            <person name="Boetius A."/>
            <person name="Orphan V."/>
        </authorList>
    </citation>
    <scope>NUCLEOTIDE SEQUENCE</scope>
</reference>
<dbReference type="SUPFAM" id="SSF53098">
    <property type="entry name" value="Ribonuclease H-like"/>
    <property type="match status" value="1"/>
</dbReference>
<protein>
    <submittedName>
        <fullName evidence="6">Uncharacterized protein</fullName>
    </submittedName>
</protein>
<evidence type="ECO:0000313" key="6">
    <source>
        <dbReference type="EMBL" id="QNO54557.1"/>
    </source>
</evidence>
<keyword evidence="5" id="KW-1133">Transmembrane helix</keyword>
<evidence type="ECO:0000256" key="1">
    <source>
        <dbReference type="ARBA" id="ARBA00004091"/>
    </source>
</evidence>